<dbReference type="PANTHER" id="PTHR12175:SF1">
    <property type="entry name" value="PITH DOMAIN-CONTAINING PROTEIN 1"/>
    <property type="match status" value="1"/>
</dbReference>
<feature type="compositionally biased region" description="Basic residues" evidence="2">
    <location>
        <begin position="1"/>
        <end position="15"/>
    </location>
</feature>
<dbReference type="SUPFAM" id="SSF49785">
    <property type="entry name" value="Galactose-binding domain-like"/>
    <property type="match status" value="1"/>
</dbReference>
<name>A0A507QVL1_MONPU</name>
<dbReference type="InterPro" id="IPR037047">
    <property type="entry name" value="PITH_dom_sf"/>
</dbReference>
<comment type="caution">
    <text evidence="4">The sequence shown here is derived from an EMBL/GenBank/DDBJ whole genome shotgun (WGS) entry which is preliminary data.</text>
</comment>
<dbReference type="PROSITE" id="PS51532">
    <property type="entry name" value="PITH"/>
    <property type="match status" value="1"/>
</dbReference>
<organism evidence="4 5">
    <name type="scientific">Monascus purpureus</name>
    <name type="common">Red mold</name>
    <name type="synonym">Monascus anka</name>
    <dbReference type="NCBI Taxonomy" id="5098"/>
    <lineage>
        <taxon>Eukaryota</taxon>
        <taxon>Fungi</taxon>
        <taxon>Dikarya</taxon>
        <taxon>Ascomycota</taxon>
        <taxon>Pezizomycotina</taxon>
        <taxon>Eurotiomycetes</taxon>
        <taxon>Eurotiomycetidae</taxon>
        <taxon>Eurotiales</taxon>
        <taxon>Aspergillaceae</taxon>
        <taxon>Monascus</taxon>
    </lineage>
</organism>
<dbReference type="GO" id="GO:0005737">
    <property type="term" value="C:cytoplasm"/>
    <property type="evidence" value="ECO:0007669"/>
    <property type="project" value="UniProtKB-ARBA"/>
</dbReference>
<evidence type="ECO:0000313" key="4">
    <source>
        <dbReference type="EMBL" id="TQB72385.1"/>
    </source>
</evidence>
<dbReference type="Proteomes" id="UP000319663">
    <property type="component" value="Unassembled WGS sequence"/>
</dbReference>
<dbReference type="FunFam" id="2.60.120.470:FF:000003">
    <property type="entry name" value="DUF1000 domain protein (AFU_orthologue AFUA_1G09230)"/>
    <property type="match status" value="1"/>
</dbReference>
<keyword evidence="5" id="KW-1185">Reference proteome</keyword>
<dbReference type="InterPro" id="IPR045099">
    <property type="entry name" value="PITH1-like"/>
</dbReference>
<comment type="similarity">
    <text evidence="1">Belongs to the PITHD1 family.</text>
</comment>
<feature type="region of interest" description="Disordered" evidence="2">
    <location>
        <begin position="1"/>
        <end position="28"/>
    </location>
</feature>
<proteinExistence type="inferred from homology"/>
<sequence length="228" mass="25113">MSGHHHHHDGHGHGHCHGEDDGHDHSNDITPAVQSLLYSQIQFDSIITLNEAAPKSGAAIVRKTWAERLNDRPELESDADEQLLMYIPFTGQVKLHSLLIYAPPTPSAPKTVKLFKNRDDLDFTTASELSPTQTIEIPRPVAGVNEVFEIPLTRALWNTTTSVTIFFVDNWSLGDEDVTRVGYLGFKGQFMALNREPISFLYEAAANPGDHVAIPGVKSLGGRVMPGQ</sequence>
<dbReference type="PANTHER" id="PTHR12175">
    <property type="entry name" value="AD039 HT014 THIOREDOXIN FAMILY TRP26"/>
    <property type="match status" value="1"/>
</dbReference>
<dbReference type="GO" id="GO:0005634">
    <property type="term" value="C:nucleus"/>
    <property type="evidence" value="ECO:0007669"/>
    <property type="project" value="TreeGrafter"/>
</dbReference>
<feature type="compositionally biased region" description="Basic and acidic residues" evidence="2">
    <location>
        <begin position="16"/>
        <end position="27"/>
    </location>
</feature>
<evidence type="ECO:0000313" key="5">
    <source>
        <dbReference type="Proteomes" id="UP000319663"/>
    </source>
</evidence>
<evidence type="ECO:0000256" key="2">
    <source>
        <dbReference type="SAM" id="MobiDB-lite"/>
    </source>
</evidence>
<protein>
    <recommendedName>
        <fullName evidence="3">PITH domain-containing protein</fullName>
    </recommendedName>
</protein>
<reference evidence="4 5" key="1">
    <citation type="submission" date="2019-06" db="EMBL/GenBank/DDBJ databases">
        <title>Wine fermentation using esterase from Monascus purpureus.</title>
        <authorList>
            <person name="Geng C."/>
            <person name="Zhang Y."/>
        </authorList>
    </citation>
    <scope>NUCLEOTIDE SEQUENCE [LARGE SCALE GENOMIC DNA]</scope>
    <source>
        <strain evidence="4">HQ1</strain>
    </source>
</reference>
<feature type="domain" description="PITH" evidence="3">
    <location>
        <begin position="26"/>
        <end position="206"/>
    </location>
</feature>
<accession>A0A507QVL1</accession>
<evidence type="ECO:0000256" key="1">
    <source>
        <dbReference type="ARBA" id="ARBA00025788"/>
    </source>
</evidence>
<dbReference type="AlphaFoldDB" id="A0A507QVL1"/>
<gene>
    <name evidence="4" type="ORF">MPDQ_006871</name>
</gene>
<evidence type="ECO:0000259" key="3">
    <source>
        <dbReference type="PROSITE" id="PS51532"/>
    </source>
</evidence>
<dbReference type="Gene3D" id="2.60.120.470">
    <property type="entry name" value="PITH domain"/>
    <property type="match status" value="1"/>
</dbReference>
<dbReference type="STRING" id="5098.A0A507QVL1"/>
<dbReference type="EMBL" id="VIFY01000065">
    <property type="protein sequence ID" value="TQB72385.1"/>
    <property type="molecule type" value="Genomic_DNA"/>
</dbReference>
<dbReference type="InterPro" id="IPR010400">
    <property type="entry name" value="PITH_dom"/>
</dbReference>
<dbReference type="OrthoDB" id="2635at2759"/>
<dbReference type="InterPro" id="IPR008979">
    <property type="entry name" value="Galactose-bd-like_sf"/>
</dbReference>
<dbReference type="Pfam" id="PF06201">
    <property type="entry name" value="PITH"/>
    <property type="match status" value="1"/>
</dbReference>